<feature type="domain" description="HTH cro/C1-type" evidence="2">
    <location>
        <begin position="22"/>
        <end position="76"/>
    </location>
</feature>
<keyword evidence="1" id="KW-0238">DNA-binding</keyword>
<dbReference type="SMART" id="SM00530">
    <property type="entry name" value="HTH_XRE"/>
    <property type="match status" value="1"/>
</dbReference>
<dbReference type="RefSeq" id="WP_168547719.1">
    <property type="nucleotide sequence ID" value="NZ_BAAAKS010000026.1"/>
</dbReference>
<dbReference type="GO" id="GO:0005829">
    <property type="term" value="C:cytosol"/>
    <property type="evidence" value="ECO:0007669"/>
    <property type="project" value="TreeGrafter"/>
</dbReference>
<evidence type="ECO:0000313" key="3">
    <source>
        <dbReference type="EMBL" id="NKY20800.1"/>
    </source>
</evidence>
<dbReference type="Proteomes" id="UP000582646">
    <property type="component" value="Unassembled WGS sequence"/>
</dbReference>
<dbReference type="InterPro" id="IPR001387">
    <property type="entry name" value="Cro/C1-type_HTH"/>
</dbReference>
<dbReference type="SUPFAM" id="SSF47413">
    <property type="entry name" value="lambda repressor-like DNA-binding domains"/>
    <property type="match status" value="1"/>
</dbReference>
<evidence type="ECO:0000313" key="4">
    <source>
        <dbReference type="Proteomes" id="UP000582646"/>
    </source>
</evidence>
<accession>A0A846XAX8</accession>
<dbReference type="InterPro" id="IPR050807">
    <property type="entry name" value="TransReg_Diox_bact_type"/>
</dbReference>
<dbReference type="Pfam" id="PF13560">
    <property type="entry name" value="HTH_31"/>
    <property type="match status" value="1"/>
</dbReference>
<dbReference type="PROSITE" id="PS50943">
    <property type="entry name" value="HTH_CROC1"/>
    <property type="match status" value="1"/>
</dbReference>
<dbReference type="GO" id="GO:0003700">
    <property type="term" value="F:DNA-binding transcription factor activity"/>
    <property type="evidence" value="ECO:0007669"/>
    <property type="project" value="TreeGrafter"/>
</dbReference>
<dbReference type="PANTHER" id="PTHR46797:SF1">
    <property type="entry name" value="METHYLPHOSPHONATE SYNTHASE"/>
    <property type="match status" value="1"/>
</dbReference>
<name>A0A846XAX8_9ACTN</name>
<dbReference type="CDD" id="cd00093">
    <property type="entry name" value="HTH_XRE"/>
    <property type="match status" value="1"/>
</dbReference>
<dbReference type="AlphaFoldDB" id="A0A846XAX8"/>
<dbReference type="GO" id="GO:0003677">
    <property type="term" value="F:DNA binding"/>
    <property type="evidence" value="ECO:0007669"/>
    <property type="project" value="UniProtKB-KW"/>
</dbReference>
<comment type="caution">
    <text evidence="3">The sequence shown here is derived from an EMBL/GenBank/DDBJ whole genome shotgun (WGS) entry which is preliminary data.</text>
</comment>
<reference evidence="3 4" key="1">
    <citation type="submission" date="2020-04" db="EMBL/GenBank/DDBJ databases">
        <title>MicrobeNet Type strains.</title>
        <authorList>
            <person name="Nicholson A.C."/>
        </authorList>
    </citation>
    <scope>NUCLEOTIDE SEQUENCE [LARGE SCALE GENOMIC DNA]</scope>
    <source>
        <strain evidence="3 4">DSM 44113</strain>
    </source>
</reference>
<dbReference type="Gene3D" id="1.10.260.40">
    <property type="entry name" value="lambda repressor-like DNA-binding domains"/>
    <property type="match status" value="1"/>
</dbReference>
<protein>
    <submittedName>
        <fullName evidence="3">Helix-turn-helix transcriptional regulator</fullName>
    </submittedName>
</protein>
<dbReference type="InterPro" id="IPR010982">
    <property type="entry name" value="Lambda_DNA-bd_dom_sf"/>
</dbReference>
<keyword evidence="4" id="KW-1185">Reference proteome</keyword>
<evidence type="ECO:0000259" key="2">
    <source>
        <dbReference type="PROSITE" id="PS50943"/>
    </source>
</evidence>
<gene>
    <name evidence="3" type="ORF">HF999_20805</name>
</gene>
<evidence type="ECO:0000256" key="1">
    <source>
        <dbReference type="ARBA" id="ARBA00023125"/>
    </source>
</evidence>
<proteinExistence type="predicted"/>
<dbReference type="PANTHER" id="PTHR46797">
    <property type="entry name" value="HTH-TYPE TRANSCRIPTIONAL REGULATOR"/>
    <property type="match status" value="1"/>
</dbReference>
<dbReference type="EMBL" id="JAAXOQ010000043">
    <property type="protein sequence ID" value="NKY20800.1"/>
    <property type="molecule type" value="Genomic_DNA"/>
</dbReference>
<organism evidence="3 4">
    <name type="scientific">Tsukamurella spumae</name>
    <dbReference type="NCBI Taxonomy" id="44753"/>
    <lineage>
        <taxon>Bacteria</taxon>
        <taxon>Bacillati</taxon>
        <taxon>Actinomycetota</taxon>
        <taxon>Actinomycetes</taxon>
        <taxon>Mycobacteriales</taxon>
        <taxon>Tsukamurellaceae</taxon>
        <taxon>Tsukamurella</taxon>
    </lineage>
</organism>
<sequence>MKPDVRQKPALDPTVEELGRRLKSRREKLKLSQEQVAERLDMHASNYARIERGQQSPRVQILMLIAVALETSPGALLDGLPVPALEVEEVQVVTRVRRRQTRR</sequence>